<dbReference type="KEGG" id="nso:NIASO_08190"/>
<protein>
    <submittedName>
        <fullName evidence="1">Uncharacterized protein</fullName>
    </submittedName>
</protein>
<dbReference type="InterPro" id="IPR045538">
    <property type="entry name" value="CIS_TMP"/>
</dbReference>
<dbReference type="EMBL" id="CP007035">
    <property type="protein sequence ID" value="AHF17465.1"/>
    <property type="molecule type" value="Genomic_DNA"/>
</dbReference>
<dbReference type="Pfam" id="PF19268">
    <property type="entry name" value="CIS_TMP"/>
    <property type="match status" value="1"/>
</dbReference>
<dbReference type="AlphaFoldDB" id="W0F341"/>
<dbReference type="Proteomes" id="UP000003586">
    <property type="component" value="Chromosome"/>
</dbReference>
<proteinExistence type="predicted"/>
<gene>
    <name evidence="1" type="ORF">NIASO_08190</name>
</gene>
<accession>W0F341</accession>
<dbReference type="HOGENOM" id="CLU_032286_0_0_10"/>
<dbReference type="STRING" id="929713.NIASO_08190"/>
<evidence type="ECO:0000313" key="1">
    <source>
        <dbReference type="EMBL" id="AHF17465.1"/>
    </source>
</evidence>
<dbReference type="OrthoDB" id="1488184at2"/>
<evidence type="ECO:0000313" key="2">
    <source>
        <dbReference type="Proteomes" id="UP000003586"/>
    </source>
</evidence>
<dbReference type="RefSeq" id="WP_008584694.1">
    <property type="nucleotide sequence ID" value="NZ_CP007035.1"/>
</dbReference>
<sequence>MHLINRLQLELTCADEALAFDFRQHFGAVYQQLVADALEAACTGLAGGDEWLRIDRLELNLGAFFRDSFKRDFETVLTPAFEKELREKIDLIPAEQKKDSELLAQLELWAYFFNKGSLPWWAQNNGTDINSITKELALQRPDQLRQVIYSRAGNQQFWQRIIFQLNAEAKATVVELVEALQQLRLVFSKWMLLLKLPAVMLPGDLGAATDLLVLKCAGNFFRENNGAALLDSFEIALAETLSPRAVQVLDATVVHRSAYLKIYDEGIPAAGILKDGQSATLENVPFPSIAVPVDVVPQYMVYAAGTVLLAPFLTTFFNNLQLLEAGQWKNKEAQYHAVHLLRYLATGLQQAPEYELVLEKIICGLAVEAPVPLEITLTAAECSEAEDLLLSVISHWSALKNTSVQGLQESFLKREGIVKPKEMGWLLQVERKTVDVLTDSIPWGYSIVALPWNEYIIYVEW</sequence>
<name>W0F341_9BACT</name>
<keyword evidence="2" id="KW-1185">Reference proteome</keyword>
<organism evidence="1 2">
    <name type="scientific">Niabella soli DSM 19437</name>
    <dbReference type="NCBI Taxonomy" id="929713"/>
    <lineage>
        <taxon>Bacteria</taxon>
        <taxon>Pseudomonadati</taxon>
        <taxon>Bacteroidota</taxon>
        <taxon>Chitinophagia</taxon>
        <taxon>Chitinophagales</taxon>
        <taxon>Chitinophagaceae</taxon>
        <taxon>Niabella</taxon>
    </lineage>
</organism>
<dbReference type="eggNOG" id="COG4942">
    <property type="taxonomic scope" value="Bacteria"/>
</dbReference>
<reference evidence="1 2" key="1">
    <citation type="submission" date="2013-12" db="EMBL/GenBank/DDBJ databases">
        <authorList>
            <consortium name="DOE Joint Genome Institute"/>
            <person name="Eisen J."/>
            <person name="Huntemann M."/>
            <person name="Han J."/>
            <person name="Chen A."/>
            <person name="Kyrpides N."/>
            <person name="Mavromatis K."/>
            <person name="Markowitz V."/>
            <person name="Palaniappan K."/>
            <person name="Ivanova N."/>
            <person name="Schaumberg A."/>
            <person name="Pati A."/>
            <person name="Liolios K."/>
            <person name="Nordberg H.P."/>
            <person name="Cantor M.N."/>
            <person name="Hua S.X."/>
            <person name="Woyke T."/>
        </authorList>
    </citation>
    <scope>NUCLEOTIDE SEQUENCE [LARGE SCALE GENOMIC DNA]</scope>
    <source>
        <strain evidence="2">DSM 19437</strain>
    </source>
</reference>